<keyword evidence="2" id="KW-1185">Reference proteome</keyword>
<sequence length="260" mass="29117">MEPVMELLDIHSDLDAFGEYFKRFKIWPMTKEDVEDVIIVAHFPILIGKQAYSLLKTLALPEKPISLSYTTLKDLLLDFRSAATDAKICNSDPVKLAVSDDHLSLSMTSKSGIDSRSEPDLNETQNPCGKSVYTQSNYQIPHVIVPNMVCTNNSHIFYEISHKSEDNMLNEPSHARKSVVVLVGPAFSNDSLLCRDILNKFEETISKESNLNVISNIISPPNAFVSCGKLAQCEARVLNDLDFDYNSHGFISTAVYPYHK</sequence>
<accession>A0A183L0J3</accession>
<proteinExistence type="predicted"/>
<evidence type="ECO:0000313" key="1">
    <source>
        <dbReference type="EMBL" id="VDP73545.1"/>
    </source>
</evidence>
<dbReference type="EMBL" id="UZAK01045168">
    <property type="protein sequence ID" value="VDP73545.1"/>
    <property type="molecule type" value="Genomic_DNA"/>
</dbReference>
<reference evidence="3" key="1">
    <citation type="submission" date="2016-06" db="UniProtKB">
        <authorList>
            <consortium name="WormBaseParasite"/>
        </authorList>
    </citation>
    <scope>IDENTIFICATION</scope>
</reference>
<dbReference type="WBParaSite" id="SCUD_0002084401-mRNA-1">
    <property type="protein sequence ID" value="SCUD_0002084401-mRNA-1"/>
    <property type="gene ID" value="SCUD_0002084401"/>
</dbReference>
<name>A0A183L0J3_9TREM</name>
<protein>
    <submittedName>
        <fullName evidence="3">Rho-GAP domain-containing protein</fullName>
    </submittedName>
</protein>
<evidence type="ECO:0000313" key="2">
    <source>
        <dbReference type="Proteomes" id="UP000279833"/>
    </source>
</evidence>
<dbReference type="Proteomes" id="UP000279833">
    <property type="component" value="Unassembled WGS sequence"/>
</dbReference>
<organism evidence="3">
    <name type="scientific">Schistosoma curassoni</name>
    <dbReference type="NCBI Taxonomy" id="6186"/>
    <lineage>
        <taxon>Eukaryota</taxon>
        <taxon>Metazoa</taxon>
        <taxon>Spiralia</taxon>
        <taxon>Lophotrochozoa</taxon>
        <taxon>Platyhelminthes</taxon>
        <taxon>Trematoda</taxon>
        <taxon>Digenea</taxon>
        <taxon>Strigeidida</taxon>
        <taxon>Schistosomatoidea</taxon>
        <taxon>Schistosomatidae</taxon>
        <taxon>Schistosoma</taxon>
    </lineage>
</organism>
<dbReference type="AlphaFoldDB" id="A0A183L0J3"/>
<evidence type="ECO:0000313" key="3">
    <source>
        <dbReference type="WBParaSite" id="SCUD_0002084401-mRNA-1"/>
    </source>
</evidence>
<reference evidence="1 2" key="2">
    <citation type="submission" date="2018-11" db="EMBL/GenBank/DDBJ databases">
        <authorList>
            <consortium name="Pathogen Informatics"/>
        </authorList>
    </citation>
    <scope>NUCLEOTIDE SEQUENCE [LARGE SCALE GENOMIC DNA]</scope>
    <source>
        <strain evidence="1">Dakar</strain>
        <strain evidence="2">Dakar, Senegal</strain>
    </source>
</reference>
<gene>
    <name evidence="1" type="ORF">SCUD_LOCUS20841</name>
</gene>